<evidence type="ECO:0000313" key="9">
    <source>
        <dbReference type="EMBL" id="TGU71329.1"/>
    </source>
</evidence>
<dbReference type="PANTHER" id="PTHR42681">
    <property type="entry name" value="MALONYL-COA-ACYL CARRIER PROTEIN TRANSACYLASE, MITOCHONDRIAL"/>
    <property type="match status" value="1"/>
</dbReference>
<dbReference type="NCBIfam" id="TIGR00128">
    <property type="entry name" value="fabD"/>
    <property type="match status" value="1"/>
</dbReference>
<keyword evidence="10" id="KW-1185">Reference proteome</keyword>
<dbReference type="Pfam" id="PF00698">
    <property type="entry name" value="Acyl_transf_1"/>
    <property type="match status" value="1"/>
</dbReference>
<dbReference type="SMART" id="SM00827">
    <property type="entry name" value="PKS_AT"/>
    <property type="match status" value="1"/>
</dbReference>
<comment type="similarity">
    <text evidence="6">Belongs to the fabD family.</text>
</comment>
<dbReference type="GO" id="GO:0006633">
    <property type="term" value="P:fatty acid biosynthetic process"/>
    <property type="evidence" value="ECO:0007669"/>
    <property type="project" value="TreeGrafter"/>
</dbReference>
<dbReference type="SUPFAM" id="SSF52151">
    <property type="entry name" value="FabD/lysophospholipase-like"/>
    <property type="match status" value="1"/>
</dbReference>
<evidence type="ECO:0000256" key="2">
    <source>
        <dbReference type="ARBA" id="ARBA00018953"/>
    </source>
</evidence>
<evidence type="ECO:0000256" key="1">
    <source>
        <dbReference type="ARBA" id="ARBA00013258"/>
    </source>
</evidence>
<evidence type="ECO:0000313" key="10">
    <source>
        <dbReference type="Proteomes" id="UP000306416"/>
    </source>
</evidence>
<dbReference type="EC" id="2.3.1.39" evidence="1 6"/>
<evidence type="ECO:0000259" key="8">
    <source>
        <dbReference type="SMART" id="SM00827"/>
    </source>
</evidence>
<protein>
    <recommendedName>
        <fullName evidence="2 6">Malonyl CoA-acyl carrier protein transacylase</fullName>
        <ecNumber evidence="1 6">2.3.1.39</ecNumber>
    </recommendedName>
</protein>
<gene>
    <name evidence="9" type="primary">fabD</name>
    <name evidence="9" type="ORF">E4633_13380</name>
</gene>
<feature type="domain" description="Malonyl-CoA:ACP transacylase (MAT)" evidence="8">
    <location>
        <begin position="7"/>
        <end position="300"/>
    </location>
</feature>
<dbReference type="SUPFAM" id="SSF55048">
    <property type="entry name" value="Probable ACP-binding domain of malonyl-CoA ACP transacylase"/>
    <property type="match status" value="1"/>
</dbReference>
<dbReference type="PANTHER" id="PTHR42681:SF1">
    <property type="entry name" value="MALONYL-COA-ACYL CARRIER PROTEIN TRANSACYLASE, MITOCHONDRIAL"/>
    <property type="match status" value="1"/>
</dbReference>
<feature type="active site" evidence="7">
    <location>
        <position position="92"/>
    </location>
</feature>
<comment type="catalytic activity">
    <reaction evidence="5 6">
        <text>holo-[ACP] + malonyl-CoA = malonyl-[ACP] + CoA</text>
        <dbReference type="Rhea" id="RHEA:41792"/>
        <dbReference type="Rhea" id="RHEA-COMP:9623"/>
        <dbReference type="Rhea" id="RHEA-COMP:9685"/>
        <dbReference type="ChEBI" id="CHEBI:57287"/>
        <dbReference type="ChEBI" id="CHEBI:57384"/>
        <dbReference type="ChEBI" id="CHEBI:64479"/>
        <dbReference type="ChEBI" id="CHEBI:78449"/>
        <dbReference type="EC" id="2.3.1.39"/>
    </reaction>
</comment>
<evidence type="ECO:0000256" key="4">
    <source>
        <dbReference type="ARBA" id="ARBA00023315"/>
    </source>
</evidence>
<name>A0A4S1CD57_9BACT</name>
<evidence type="ECO:0000256" key="5">
    <source>
        <dbReference type="ARBA" id="ARBA00048462"/>
    </source>
</evidence>
<dbReference type="FunFam" id="3.30.70.250:FF:000001">
    <property type="entry name" value="Malonyl CoA-acyl carrier protein transacylase"/>
    <property type="match status" value="1"/>
</dbReference>
<dbReference type="InterPro" id="IPR004410">
    <property type="entry name" value="Malonyl_CoA-ACP_transAc_FabD"/>
</dbReference>
<dbReference type="GO" id="GO:0004314">
    <property type="term" value="F:[acyl-carrier-protein] S-malonyltransferase activity"/>
    <property type="evidence" value="ECO:0007669"/>
    <property type="project" value="UniProtKB-EC"/>
</dbReference>
<evidence type="ECO:0000256" key="3">
    <source>
        <dbReference type="ARBA" id="ARBA00022679"/>
    </source>
</evidence>
<dbReference type="Proteomes" id="UP000306416">
    <property type="component" value="Unassembled WGS sequence"/>
</dbReference>
<evidence type="ECO:0000256" key="6">
    <source>
        <dbReference type="PIRNR" id="PIRNR000446"/>
    </source>
</evidence>
<dbReference type="PIRSF" id="PIRSF000446">
    <property type="entry name" value="Mct"/>
    <property type="match status" value="1"/>
</dbReference>
<accession>A0A4S1CD57</accession>
<dbReference type="InterPro" id="IPR024925">
    <property type="entry name" value="Malonyl_CoA-ACP_transAc"/>
</dbReference>
<reference evidence="9 10" key="1">
    <citation type="submission" date="2019-04" db="EMBL/GenBank/DDBJ databases">
        <title>Geobacter oryzae sp. nov., ferric-reducing bacteria isolated from paddy soil.</title>
        <authorList>
            <person name="Xu Z."/>
            <person name="Masuda Y."/>
            <person name="Itoh H."/>
            <person name="Senoo K."/>
        </authorList>
    </citation>
    <scope>NUCLEOTIDE SEQUENCE [LARGE SCALE GENOMIC DNA]</scope>
    <source>
        <strain evidence="9 10">Red111</strain>
    </source>
</reference>
<sequence length="311" mass="32295">MQSYAFIFPGQGSQHAGMGKDLADNFKTARVTFEEADDALGFSLSKLCFEGPEDELKLTANTQPAILAASVAALRVLREESSLVPSFLAGHSLGEYSALVASGALDFADALRTVRARGSYMQDAVPIGVGAMAAILGAEAEVLKEICAEAAQGEVVSPANFNSPGQIVVAGHTGAVNRAIDIAKARGFRKAMLLPVSAPFHCALMKPAADRLAQTLEAVAVGAMTAPVVSNVEAKPNADAGRVKQLLVEQVCAPVLWEQIIQNIVAAGVTNFVEIGPGKVLAGLVKRIDKETSCANVQDAAGVKALTEVAQ</sequence>
<keyword evidence="3 6" id="KW-0808">Transferase</keyword>
<dbReference type="GO" id="GO:0005829">
    <property type="term" value="C:cytosol"/>
    <property type="evidence" value="ECO:0007669"/>
    <property type="project" value="TreeGrafter"/>
</dbReference>
<comment type="caution">
    <text evidence="9">The sequence shown here is derived from an EMBL/GenBank/DDBJ whole genome shotgun (WGS) entry which is preliminary data.</text>
</comment>
<feature type="active site" evidence="7">
    <location>
        <position position="201"/>
    </location>
</feature>
<evidence type="ECO:0000256" key="7">
    <source>
        <dbReference type="PIRSR" id="PIRSR000446-1"/>
    </source>
</evidence>
<keyword evidence="4 6" id="KW-0012">Acyltransferase</keyword>
<organism evidence="9 10">
    <name type="scientific">Geomonas terrae</name>
    <dbReference type="NCBI Taxonomy" id="2562681"/>
    <lineage>
        <taxon>Bacteria</taxon>
        <taxon>Pseudomonadati</taxon>
        <taxon>Thermodesulfobacteriota</taxon>
        <taxon>Desulfuromonadia</taxon>
        <taxon>Geobacterales</taxon>
        <taxon>Geobacteraceae</taxon>
        <taxon>Geomonas</taxon>
    </lineage>
</organism>
<dbReference type="InterPro" id="IPR050858">
    <property type="entry name" value="Mal-CoA-ACP_Trans/PKS_FabD"/>
</dbReference>
<dbReference type="InterPro" id="IPR001227">
    <property type="entry name" value="Ac_transferase_dom_sf"/>
</dbReference>
<dbReference type="InterPro" id="IPR016036">
    <property type="entry name" value="Malonyl_transacylase_ACP-bd"/>
</dbReference>
<dbReference type="Gene3D" id="3.40.366.10">
    <property type="entry name" value="Malonyl-Coenzyme A Acyl Carrier Protein, domain 2"/>
    <property type="match status" value="1"/>
</dbReference>
<dbReference type="AlphaFoldDB" id="A0A4S1CD57"/>
<proteinExistence type="inferred from homology"/>
<dbReference type="Gene3D" id="3.30.70.250">
    <property type="entry name" value="Malonyl-CoA ACP transacylase, ACP-binding"/>
    <property type="match status" value="1"/>
</dbReference>
<dbReference type="RefSeq" id="WP_135870827.1">
    <property type="nucleotide sequence ID" value="NZ_SRSC01000003.1"/>
</dbReference>
<dbReference type="EMBL" id="SRSC01000003">
    <property type="protein sequence ID" value="TGU71329.1"/>
    <property type="molecule type" value="Genomic_DNA"/>
</dbReference>
<dbReference type="InterPro" id="IPR016035">
    <property type="entry name" value="Acyl_Trfase/lysoPLipase"/>
</dbReference>
<dbReference type="InterPro" id="IPR014043">
    <property type="entry name" value="Acyl_transferase_dom"/>
</dbReference>